<dbReference type="Gene3D" id="3.60.10.10">
    <property type="entry name" value="Endonuclease/exonuclease/phosphatase"/>
    <property type="match status" value="1"/>
</dbReference>
<comment type="caution">
    <text evidence="1">The sequence shown here is derived from an EMBL/GenBank/DDBJ whole genome shotgun (WGS) entry which is preliminary data.</text>
</comment>
<dbReference type="InterPro" id="IPR036691">
    <property type="entry name" value="Endo/exonu/phosph_ase_sf"/>
</dbReference>
<protein>
    <recommendedName>
        <fullName evidence="3">RNase H type-1 domain-containing protein</fullName>
    </recommendedName>
</protein>
<dbReference type="Proteomes" id="UP000593568">
    <property type="component" value="Unassembled WGS sequence"/>
</dbReference>
<evidence type="ECO:0000313" key="2">
    <source>
        <dbReference type="Proteomes" id="UP000593568"/>
    </source>
</evidence>
<keyword evidence="2" id="KW-1185">Reference proteome</keyword>
<evidence type="ECO:0000313" key="1">
    <source>
        <dbReference type="EMBL" id="MBA0787195.1"/>
    </source>
</evidence>
<name>A0A7J9FRJ8_9ROSI</name>
<dbReference type="AlphaFoldDB" id="A0A7J9FRJ8"/>
<dbReference type="EMBL" id="JABEZW010225474">
    <property type="protein sequence ID" value="MBA0787195.1"/>
    <property type="molecule type" value="Genomic_DNA"/>
</dbReference>
<reference evidence="1 2" key="1">
    <citation type="journal article" date="2019" name="Genome Biol. Evol.">
        <title>Insights into the evolution of the New World diploid cottons (Gossypium, subgenus Houzingenia) based on genome sequencing.</title>
        <authorList>
            <person name="Grover C.E."/>
            <person name="Arick M.A. 2nd"/>
            <person name="Thrash A."/>
            <person name="Conover J.L."/>
            <person name="Sanders W.S."/>
            <person name="Peterson D.G."/>
            <person name="Frelichowski J.E."/>
            <person name="Scheffler J.A."/>
            <person name="Scheffler B.E."/>
            <person name="Wendel J.F."/>
        </authorList>
    </citation>
    <scope>NUCLEOTIDE SEQUENCE [LARGE SCALE GENOMIC DNA]</scope>
    <source>
        <strain evidence="1">8</strain>
        <tissue evidence="1">Leaf</tissue>
    </source>
</reference>
<organism evidence="1 2">
    <name type="scientific">Gossypium trilobum</name>
    <dbReference type="NCBI Taxonomy" id="34281"/>
    <lineage>
        <taxon>Eukaryota</taxon>
        <taxon>Viridiplantae</taxon>
        <taxon>Streptophyta</taxon>
        <taxon>Embryophyta</taxon>
        <taxon>Tracheophyta</taxon>
        <taxon>Spermatophyta</taxon>
        <taxon>Magnoliopsida</taxon>
        <taxon>eudicotyledons</taxon>
        <taxon>Gunneridae</taxon>
        <taxon>Pentapetalae</taxon>
        <taxon>rosids</taxon>
        <taxon>malvids</taxon>
        <taxon>Malvales</taxon>
        <taxon>Malvaceae</taxon>
        <taxon>Malvoideae</taxon>
        <taxon>Gossypium</taxon>
    </lineage>
</organism>
<dbReference type="SUPFAM" id="SSF56219">
    <property type="entry name" value="DNase I-like"/>
    <property type="match status" value="1"/>
</dbReference>
<accession>A0A7J9FRJ8</accession>
<evidence type="ECO:0008006" key="3">
    <source>
        <dbReference type="Google" id="ProtNLM"/>
    </source>
</evidence>
<sequence length="291" mass="33556">MVVGHRAISFPFTAKAQTCVQALRLGIRMEIECVIIEGDSLAIIKKLAKENLEKGEDLYMSGGAPDFVHRKEERRRQQIEFREGETFSSGVSHKEDSNEASGTLFQLRYVNPNVVFLIETKLQGANMERVRCKCGFQHGIDVNSDGRRVVYQRDGILIDLDGKTLRCTGFYGAPKQNMKEASWNLLWALNDCPQIPWLVIGDFNKIVYSSERKGGLPRRERQMGSVETFLKIDFFHFKTKIESPPILFIWCDWITSEFNHFNKMDRFTKMIIFGLQNPGNEFGSRLRMRKD</sequence>
<gene>
    <name evidence="1" type="ORF">Gotri_025230</name>
</gene>
<proteinExistence type="predicted"/>